<evidence type="ECO:0000313" key="2">
    <source>
        <dbReference type="EMBL" id="VVB12832.1"/>
    </source>
</evidence>
<dbReference type="OrthoDB" id="1906227at2759"/>
<protein>
    <submittedName>
        <fullName evidence="2">Uncharacterized protein</fullName>
    </submittedName>
</protein>
<comment type="caution">
    <text evidence="2">The sequence shown here is derived from an EMBL/GenBank/DDBJ whole genome shotgun (WGS) entry which is preliminary data.</text>
</comment>
<evidence type="ECO:0000256" key="1">
    <source>
        <dbReference type="SAM" id="Coils"/>
    </source>
</evidence>
<feature type="coiled-coil region" evidence="1">
    <location>
        <begin position="77"/>
        <end position="125"/>
    </location>
</feature>
<dbReference type="EMBL" id="CABITT030000008">
    <property type="protein sequence ID" value="VVB12832.1"/>
    <property type="molecule type" value="Genomic_DNA"/>
</dbReference>
<proteinExistence type="predicted"/>
<keyword evidence="1" id="KW-0175">Coiled coil</keyword>
<dbReference type="PANTHER" id="PTHR35730:SF2">
    <property type="entry name" value="KINETOCHORE PROTEIN SPC24 HOMOLOG-RELATED"/>
    <property type="match status" value="1"/>
</dbReference>
<reference evidence="2" key="1">
    <citation type="submission" date="2019-07" db="EMBL/GenBank/DDBJ databases">
        <authorList>
            <person name="Dittberner H."/>
        </authorList>
    </citation>
    <scope>NUCLEOTIDE SEQUENCE [LARGE SCALE GENOMIC DNA]</scope>
</reference>
<accession>A0A565CGZ3</accession>
<evidence type="ECO:0000313" key="3">
    <source>
        <dbReference type="Proteomes" id="UP000489600"/>
    </source>
</evidence>
<organism evidence="2 3">
    <name type="scientific">Arabis nemorensis</name>
    <dbReference type="NCBI Taxonomy" id="586526"/>
    <lineage>
        <taxon>Eukaryota</taxon>
        <taxon>Viridiplantae</taxon>
        <taxon>Streptophyta</taxon>
        <taxon>Embryophyta</taxon>
        <taxon>Tracheophyta</taxon>
        <taxon>Spermatophyta</taxon>
        <taxon>Magnoliopsida</taxon>
        <taxon>eudicotyledons</taxon>
        <taxon>Gunneridae</taxon>
        <taxon>Pentapetalae</taxon>
        <taxon>rosids</taxon>
        <taxon>malvids</taxon>
        <taxon>Brassicales</taxon>
        <taxon>Brassicaceae</taxon>
        <taxon>Arabideae</taxon>
        <taxon>Arabis</taxon>
    </lineage>
</organism>
<gene>
    <name evidence="2" type="ORF">ANE_LOCUS23276</name>
</gene>
<dbReference type="PANTHER" id="PTHR35730">
    <property type="entry name" value="KINETOCHORE PROTEIN SPC24 HOMOLOG-RELATED"/>
    <property type="match status" value="1"/>
</dbReference>
<dbReference type="InterPro" id="IPR044951">
    <property type="entry name" value="SPC24-like"/>
</dbReference>
<sequence>MGDQSRNFEVVISWGSDLISVLGDRNGFDGLVQTLEHLRAIQFSCDQDFSEIQESLFRWVYCVRLNGEFRVSFCFCCADLKKKLDVCKEKTDEANSEIAEEEEEIERLQKELDDELEREWNLKEELRYVYYLILTRVSLKKHSYVDSLT</sequence>
<keyword evidence="3" id="KW-1185">Reference proteome</keyword>
<dbReference type="GO" id="GO:0051983">
    <property type="term" value="P:regulation of chromosome segregation"/>
    <property type="evidence" value="ECO:0007669"/>
    <property type="project" value="InterPro"/>
</dbReference>
<name>A0A565CGZ3_9BRAS</name>
<dbReference type="AlphaFoldDB" id="A0A565CGZ3"/>
<dbReference type="Proteomes" id="UP000489600">
    <property type="component" value="Unassembled WGS sequence"/>
</dbReference>